<reference evidence="11" key="1">
    <citation type="submission" date="2022-11" db="UniProtKB">
        <authorList>
            <consortium name="WormBaseParasite"/>
        </authorList>
    </citation>
    <scope>IDENTIFICATION</scope>
</reference>
<protein>
    <submittedName>
        <fullName evidence="11">Uncharacterized protein</fullName>
    </submittedName>
</protein>
<evidence type="ECO:0000313" key="10">
    <source>
        <dbReference type="Proteomes" id="UP000887566"/>
    </source>
</evidence>
<evidence type="ECO:0000256" key="7">
    <source>
        <dbReference type="ARBA" id="ARBA00035120"/>
    </source>
</evidence>
<feature type="transmembrane region" description="Helical" evidence="9">
    <location>
        <begin position="247"/>
        <end position="267"/>
    </location>
</feature>
<proteinExistence type="inferred from homology"/>
<feature type="transmembrane region" description="Helical" evidence="9">
    <location>
        <begin position="40"/>
        <end position="61"/>
    </location>
</feature>
<dbReference type="InterPro" id="IPR003691">
    <property type="entry name" value="FluC"/>
</dbReference>
<sequence length="358" mass="39261">MSNVTNRQEITLFKADATSASNDEKRPQRHEPTSATVSKYLYVAAFAYFGVSTRVLLTWLSREINNPLLDRLGDSFFLPNAFGSFLLGFVNSALFSRLANFDSTNTLKTGLASGFCGSCTTFASWQLIAAQRMLGGDWSTAVVQSAITFCTSYMAAGAGRSIGQPTSQQSCKTEQKADSTRAPFHRALLLSSLIFFILPTIVVWTKIATEADVKSRYFWVAVAFSPLGALIRYQLSLRNASHPTFPVYTLAVNLCGCFGNICILVLGNYLTNSQVLDDNWLAAFNLWILNGISVGLMGSLSTVSTWINEIWHLANKGRMYHSYRYAVVSVLSAQIICLSIGATYLLTSGRSLSLTDID</sequence>
<evidence type="ECO:0000256" key="3">
    <source>
        <dbReference type="ARBA" id="ARBA00022475"/>
    </source>
</evidence>
<evidence type="ECO:0000256" key="8">
    <source>
        <dbReference type="ARBA" id="ARBA00035585"/>
    </source>
</evidence>
<feature type="transmembrane region" description="Helical" evidence="9">
    <location>
        <begin position="287"/>
        <end position="311"/>
    </location>
</feature>
<dbReference type="GO" id="GO:1903425">
    <property type="term" value="F:fluoride transmembrane transporter activity"/>
    <property type="evidence" value="ECO:0007669"/>
    <property type="project" value="TreeGrafter"/>
</dbReference>
<evidence type="ECO:0000313" key="11">
    <source>
        <dbReference type="WBParaSite" id="PSAMB.scaffold3319size18782.g21059.t1"/>
    </source>
</evidence>
<evidence type="ECO:0000256" key="1">
    <source>
        <dbReference type="ARBA" id="ARBA00002598"/>
    </source>
</evidence>
<comment type="function">
    <text evidence="1">Fluoride channel required for the rapid expulsion of cytoplasmic fluoride.</text>
</comment>
<feature type="transmembrane region" description="Helical" evidence="9">
    <location>
        <begin position="81"/>
        <end position="99"/>
    </location>
</feature>
<keyword evidence="6 9" id="KW-0472">Membrane</keyword>
<feature type="transmembrane region" description="Helical" evidence="9">
    <location>
        <begin position="111"/>
        <end position="129"/>
    </location>
</feature>
<dbReference type="GO" id="GO:0005886">
    <property type="term" value="C:plasma membrane"/>
    <property type="evidence" value="ECO:0007669"/>
    <property type="project" value="UniProtKB-SubCell"/>
</dbReference>
<evidence type="ECO:0000256" key="9">
    <source>
        <dbReference type="SAM" id="Phobius"/>
    </source>
</evidence>
<keyword evidence="4 9" id="KW-0812">Transmembrane</keyword>
<evidence type="ECO:0000256" key="5">
    <source>
        <dbReference type="ARBA" id="ARBA00022989"/>
    </source>
</evidence>
<comment type="subcellular location">
    <subcellularLocation>
        <location evidence="2">Cell membrane</location>
        <topology evidence="2">Multi-pass membrane protein</topology>
    </subcellularLocation>
</comment>
<comment type="similarity">
    <text evidence="7">Belongs to the fluoride channel Fluc/FEX (TC 1.A.43) family.</text>
</comment>
<keyword evidence="3" id="KW-1003">Cell membrane</keyword>
<feature type="transmembrane region" description="Helical" evidence="9">
    <location>
        <begin position="323"/>
        <end position="346"/>
    </location>
</feature>
<keyword evidence="5 9" id="KW-1133">Transmembrane helix</keyword>
<evidence type="ECO:0000256" key="6">
    <source>
        <dbReference type="ARBA" id="ARBA00023136"/>
    </source>
</evidence>
<evidence type="ECO:0000256" key="2">
    <source>
        <dbReference type="ARBA" id="ARBA00004651"/>
    </source>
</evidence>
<feature type="transmembrane region" description="Helical" evidence="9">
    <location>
        <begin position="217"/>
        <end position="235"/>
    </location>
</feature>
<feature type="transmembrane region" description="Helical" evidence="9">
    <location>
        <begin position="141"/>
        <end position="163"/>
    </location>
</feature>
<comment type="catalytic activity">
    <reaction evidence="8">
        <text>fluoride(in) = fluoride(out)</text>
        <dbReference type="Rhea" id="RHEA:76159"/>
        <dbReference type="ChEBI" id="CHEBI:17051"/>
    </reaction>
    <physiologicalReaction direction="left-to-right" evidence="8">
        <dbReference type="Rhea" id="RHEA:76160"/>
    </physiologicalReaction>
</comment>
<dbReference type="PANTHER" id="PTHR28259:SF1">
    <property type="entry name" value="FLUORIDE EXPORT PROTEIN 1-RELATED"/>
    <property type="match status" value="1"/>
</dbReference>
<feature type="transmembrane region" description="Helical" evidence="9">
    <location>
        <begin position="184"/>
        <end position="205"/>
    </location>
</feature>
<dbReference type="WBParaSite" id="PSAMB.scaffold3319size18782.g21059.t1">
    <property type="protein sequence ID" value="PSAMB.scaffold3319size18782.g21059.t1"/>
    <property type="gene ID" value="PSAMB.scaffold3319size18782.g21059"/>
</dbReference>
<dbReference type="Proteomes" id="UP000887566">
    <property type="component" value="Unplaced"/>
</dbReference>
<name>A0A914W8I4_9BILA</name>
<dbReference type="PANTHER" id="PTHR28259">
    <property type="entry name" value="FLUORIDE EXPORT PROTEIN 1-RELATED"/>
    <property type="match status" value="1"/>
</dbReference>
<accession>A0A914W8I4</accession>
<organism evidence="10 11">
    <name type="scientific">Plectus sambesii</name>
    <dbReference type="NCBI Taxonomy" id="2011161"/>
    <lineage>
        <taxon>Eukaryota</taxon>
        <taxon>Metazoa</taxon>
        <taxon>Ecdysozoa</taxon>
        <taxon>Nematoda</taxon>
        <taxon>Chromadorea</taxon>
        <taxon>Plectida</taxon>
        <taxon>Plectina</taxon>
        <taxon>Plectoidea</taxon>
        <taxon>Plectidae</taxon>
        <taxon>Plectus</taxon>
    </lineage>
</organism>
<evidence type="ECO:0000256" key="4">
    <source>
        <dbReference type="ARBA" id="ARBA00022692"/>
    </source>
</evidence>
<dbReference type="AlphaFoldDB" id="A0A914W8I4"/>
<dbReference type="Pfam" id="PF02537">
    <property type="entry name" value="CRCB"/>
    <property type="match status" value="2"/>
</dbReference>
<keyword evidence="10" id="KW-1185">Reference proteome</keyword>